<dbReference type="PANTHER" id="PTHR47459">
    <property type="entry name" value="KINESIN LIGHT CHAIN-RELATED"/>
    <property type="match status" value="1"/>
</dbReference>
<evidence type="ECO:0000313" key="2">
    <source>
        <dbReference type="Proteomes" id="UP001420932"/>
    </source>
</evidence>
<dbReference type="EMBL" id="JBBNAF010000001">
    <property type="protein sequence ID" value="KAK9169834.1"/>
    <property type="molecule type" value="Genomic_DNA"/>
</dbReference>
<reference evidence="1 2" key="1">
    <citation type="submission" date="2024-01" db="EMBL/GenBank/DDBJ databases">
        <title>Genome assemblies of Stephania.</title>
        <authorList>
            <person name="Yang L."/>
        </authorList>
    </citation>
    <scope>NUCLEOTIDE SEQUENCE [LARGE SCALE GENOMIC DNA]</scope>
    <source>
        <strain evidence="1">YNDBR</strain>
        <tissue evidence="1">Leaf</tissue>
    </source>
</reference>
<sequence length="120" mass="13116">MDGDRLDLVTVAANLRLTRTRLWSLLRNGGSTARAVAVLRGPLLRLDQSRNSSKQDKLKEIGVANRDLAESYVAVFNFKEASSHCAKALDIHKAQLGDNSVEVAMTGVSLVSSIWVRRAP</sequence>
<comment type="caution">
    <text evidence="1">The sequence shown here is derived from an EMBL/GenBank/DDBJ whole genome shotgun (WGS) entry which is preliminary data.</text>
</comment>
<organism evidence="1 2">
    <name type="scientific">Stephania yunnanensis</name>
    <dbReference type="NCBI Taxonomy" id="152371"/>
    <lineage>
        <taxon>Eukaryota</taxon>
        <taxon>Viridiplantae</taxon>
        <taxon>Streptophyta</taxon>
        <taxon>Embryophyta</taxon>
        <taxon>Tracheophyta</taxon>
        <taxon>Spermatophyta</taxon>
        <taxon>Magnoliopsida</taxon>
        <taxon>Ranunculales</taxon>
        <taxon>Menispermaceae</taxon>
        <taxon>Menispermoideae</taxon>
        <taxon>Cissampelideae</taxon>
        <taxon>Stephania</taxon>
    </lineage>
</organism>
<dbReference type="Proteomes" id="UP001420932">
    <property type="component" value="Unassembled WGS sequence"/>
</dbReference>
<name>A0AAP0LKL9_9MAGN</name>
<evidence type="ECO:0000313" key="1">
    <source>
        <dbReference type="EMBL" id="KAK9169834.1"/>
    </source>
</evidence>
<dbReference type="AlphaFoldDB" id="A0AAP0LKL9"/>
<proteinExistence type="predicted"/>
<accession>A0AAP0LKL9</accession>
<gene>
    <name evidence="1" type="ORF">Syun_001974</name>
</gene>
<keyword evidence="2" id="KW-1185">Reference proteome</keyword>
<protein>
    <submittedName>
        <fullName evidence="1">Uncharacterized protein</fullName>
    </submittedName>
</protein>
<dbReference type="PANTHER" id="PTHR47459:SF1">
    <property type="entry name" value="KINESIN LIGHT CHAIN-RELATED"/>
    <property type="match status" value="1"/>
</dbReference>